<dbReference type="AlphaFoldDB" id="A0A1G9BCJ8"/>
<feature type="transmembrane region" description="Helical" evidence="2">
    <location>
        <begin position="143"/>
        <end position="163"/>
    </location>
</feature>
<feature type="transmembrane region" description="Helical" evidence="2">
    <location>
        <begin position="116"/>
        <end position="136"/>
    </location>
</feature>
<feature type="transmembrane region" description="Helical" evidence="2">
    <location>
        <begin position="12"/>
        <end position="29"/>
    </location>
</feature>
<dbReference type="InterPro" id="IPR052901">
    <property type="entry name" value="Bact_TGase-like"/>
</dbReference>
<accession>A0A1G9BCJ8</accession>
<dbReference type="EMBL" id="FNFL01000005">
    <property type="protein sequence ID" value="SDK37282.1"/>
    <property type="molecule type" value="Genomic_DNA"/>
</dbReference>
<keyword evidence="2" id="KW-1133">Transmembrane helix</keyword>
<feature type="transmembrane region" description="Helical" evidence="2">
    <location>
        <begin position="615"/>
        <end position="638"/>
    </location>
</feature>
<keyword evidence="2" id="KW-0472">Membrane</keyword>
<dbReference type="SUPFAM" id="SSF54001">
    <property type="entry name" value="Cysteine proteinases"/>
    <property type="match status" value="1"/>
</dbReference>
<dbReference type="Pfam" id="PF01841">
    <property type="entry name" value="Transglut_core"/>
    <property type="match status" value="1"/>
</dbReference>
<feature type="region of interest" description="Disordered" evidence="1">
    <location>
        <begin position="568"/>
        <end position="608"/>
    </location>
</feature>
<feature type="transmembrane region" description="Helical" evidence="2">
    <location>
        <begin position="41"/>
        <end position="59"/>
    </location>
</feature>
<dbReference type="PANTHER" id="PTHR42736:SF1">
    <property type="entry name" value="PROTEIN-GLUTAMINE GAMMA-GLUTAMYLTRANSFERASE"/>
    <property type="match status" value="1"/>
</dbReference>
<name>A0A1G9BCJ8_9BACI</name>
<dbReference type="InterPro" id="IPR038765">
    <property type="entry name" value="Papain-like_cys_pep_sf"/>
</dbReference>
<dbReference type="Proteomes" id="UP000198694">
    <property type="component" value="Unassembled WGS sequence"/>
</dbReference>
<dbReference type="Gene3D" id="3.10.620.30">
    <property type="match status" value="1"/>
</dbReference>
<gene>
    <name evidence="4" type="ORF">SAMN05216243_2951</name>
</gene>
<evidence type="ECO:0000313" key="5">
    <source>
        <dbReference type="Proteomes" id="UP000198694"/>
    </source>
</evidence>
<keyword evidence="2" id="KW-0812">Transmembrane</keyword>
<feature type="transmembrane region" description="Helical" evidence="2">
    <location>
        <begin position="66"/>
        <end position="86"/>
    </location>
</feature>
<proteinExistence type="predicted"/>
<dbReference type="SMART" id="SM00460">
    <property type="entry name" value="TGc"/>
    <property type="match status" value="1"/>
</dbReference>
<dbReference type="RefSeq" id="WP_093215717.1">
    <property type="nucleotide sequence ID" value="NZ_FNFL01000005.1"/>
</dbReference>
<feature type="transmembrane region" description="Helical" evidence="2">
    <location>
        <begin position="169"/>
        <end position="186"/>
    </location>
</feature>
<evidence type="ECO:0000259" key="3">
    <source>
        <dbReference type="SMART" id="SM00460"/>
    </source>
</evidence>
<evidence type="ECO:0000313" key="4">
    <source>
        <dbReference type="EMBL" id="SDK37282.1"/>
    </source>
</evidence>
<dbReference type="STRING" id="407036.SAMN05216243_2951"/>
<dbReference type="InterPro" id="IPR002931">
    <property type="entry name" value="Transglutaminase-like"/>
</dbReference>
<feature type="transmembrane region" description="Helical" evidence="2">
    <location>
        <begin position="202"/>
        <end position="223"/>
    </location>
</feature>
<dbReference type="Pfam" id="PF13559">
    <property type="entry name" value="DUF4129"/>
    <property type="match status" value="1"/>
</dbReference>
<evidence type="ECO:0000256" key="1">
    <source>
        <dbReference type="SAM" id="MobiDB-lite"/>
    </source>
</evidence>
<sequence length="735" mass="83188">MRLTQGGNRQLLLRTVIYLCGFLLFWEWLRPLGTLTDTGSLTVFIIYAGFCFFISLLNLRWWLSMLLKLAGLLFILDGLFITETFFSKGWFHLVYLHIQFNADMISTQYWTQITPLFRSFLFLILLWLMSYLMYYWFVISKRIFLFVLLTFSYLTVLDTFTTYEADVAIVRAFAVSLIALGISNFYKELGNESVTFSGLKRVSAWVLPLIGVILFSSIVGFAAPKLDPQWPDPVPYLTSTSKNAGFGGEGGSGVQKVGYGEDDSQLGGSFVQDNSLVFQASVEEKHYWRIETKDLYTGKGWEKSAEPDYSLTSNGGISITTFENTVETEKRKGLVTFESDAFFSKLVYPYGISQVDGEEDVNYLVDNTFGSIAVEAPEKQGIVDEYQVTYDSPSFSIDQLEAAGEEDPADIADRYLQLPDSLPSRVGNLASQVVDDEETRYDKVKAVEQYFNRNGFVYQTKDVAVPDRNQDYVDQFLFESKAGYCDNYSTSMVVMLRTLDIPARWVKGFTGGELSPQTEGGSEGMNVYKVTNSNAHSWVEVYFPDVGWVPFEPTQGFSNPIDFYQEADTTEGSTETDTDADTEEEERPGNQQEVGEEEDEAASASGGSANASGGWSWMAAAVAATIAGAAGLLFITRYRWLSVIMKKKFHKNKSAKTYQDAYLYLLKVLSHKGIKRKEGQTLREYAQVVDQRFESQDMIRLTHQYERMLYRNDIDSTQWGKVTELWENLIKRALS</sequence>
<evidence type="ECO:0000256" key="2">
    <source>
        <dbReference type="SAM" id="Phobius"/>
    </source>
</evidence>
<feature type="compositionally biased region" description="Acidic residues" evidence="1">
    <location>
        <begin position="574"/>
        <end position="586"/>
    </location>
</feature>
<keyword evidence="5" id="KW-1185">Reference proteome</keyword>
<feature type="domain" description="Transglutaminase-like" evidence="3">
    <location>
        <begin position="477"/>
        <end position="555"/>
    </location>
</feature>
<organism evidence="4 5">
    <name type="scientific">Sediminibacillus albus</name>
    <dbReference type="NCBI Taxonomy" id="407036"/>
    <lineage>
        <taxon>Bacteria</taxon>
        <taxon>Bacillati</taxon>
        <taxon>Bacillota</taxon>
        <taxon>Bacilli</taxon>
        <taxon>Bacillales</taxon>
        <taxon>Bacillaceae</taxon>
        <taxon>Sediminibacillus</taxon>
    </lineage>
</organism>
<dbReference type="OrthoDB" id="9804872at2"/>
<reference evidence="4 5" key="1">
    <citation type="submission" date="2016-10" db="EMBL/GenBank/DDBJ databases">
        <authorList>
            <person name="de Groot N.N."/>
        </authorList>
    </citation>
    <scope>NUCLEOTIDE SEQUENCE [LARGE SCALE GENOMIC DNA]</scope>
    <source>
        <strain evidence="4 5">CGMCC 1.6502</strain>
    </source>
</reference>
<dbReference type="InterPro" id="IPR025403">
    <property type="entry name" value="TgpA-like_C"/>
</dbReference>
<protein>
    <recommendedName>
        <fullName evidence="3">Transglutaminase-like domain-containing protein</fullName>
    </recommendedName>
</protein>
<dbReference type="PANTHER" id="PTHR42736">
    <property type="entry name" value="PROTEIN-GLUTAMINE GAMMA-GLUTAMYLTRANSFERASE"/>
    <property type="match status" value="1"/>
</dbReference>